<evidence type="ECO:0000313" key="3">
    <source>
        <dbReference type="Proteomes" id="UP000055045"/>
    </source>
</evidence>
<accession>A0A117NLX1</accession>
<keyword evidence="1" id="KW-0472">Membrane</keyword>
<evidence type="ECO:0000256" key="1">
    <source>
        <dbReference type="SAM" id="Phobius"/>
    </source>
</evidence>
<keyword evidence="1" id="KW-0812">Transmembrane</keyword>
<reference evidence="2 3" key="1">
    <citation type="submission" date="2015-10" db="EMBL/GenBank/DDBJ databases">
        <title>Genome sequencing of Penicillium freii.</title>
        <authorList>
            <person name="Nguyen H.D."/>
            <person name="Visagie C.M."/>
            <person name="Seifert K.A."/>
        </authorList>
    </citation>
    <scope>NUCLEOTIDE SEQUENCE [LARGE SCALE GENOMIC DNA]</scope>
    <source>
        <strain evidence="2 3">DAOM 242723</strain>
    </source>
</reference>
<dbReference type="AlphaFoldDB" id="A0A117NLX1"/>
<organism evidence="2 3">
    <name type="scientific">Penicillium freii</name>
    <dbReference type="NCBI Taxonomy" id="48697"/>
    <lineage>
        <taxon>Eukaryota</taxon>
        <taxon>Fungi</taxon>
        <taxon>Dikarya</taxon>
        <taxon>Ascomycota</taxon>
        <taxon>Pezizomycotina</taxon>
        <taxon>Eurotiomycetes</taxon>
        <taxon>Eurotiomycetidae</taxon>
        <taxon>Eurotiales</taxon>
        <taxon>Aspergillaceae</taxon>
        <taxon>Penicillium</taxon>
    </lineage>
</organism>
<evidence type="ECO:0000313" key="2">
    <source>
        <dbReference type="EMBL" id="KUM58383.1"/>
    </source>
</evidence>
<gene>
    <name evidence="2" type="ORF">ACN42_g8772</name>
</gene>
<keyword evidence="1" id="KW-1133">Transmembrane helix</keyword>
<dbReference type="EMBL" id="LLXE01000287">
    <property type="protein sequence ID" value="KUM58383.1"/>
    <property type="molecule type" value="Genomic_DNA"/>
</dbReference>
<sequence length="88" mass="10379">MFPRYMFWVIIGCEHLSLWHYGVLYIFPHQRVISYNLTLTTRPRFGKVETVSYFEQICGHLHILYNSTVILTGGDRLVVVFQVLFPIS</sequence>
<name>A0A117NLX1_PENFR</name>
<proteinExistence type="predicted"/>
<protein>
    <submittedName>
        <fullName evidence="2">Uncharacterized protein</fullName>
    </submittedName>
</protein>
<keyword evidence="3" id="KW-1185">Reference proteome</keyword>
<dbReference type="Proteomes" id="UP000055045">
    <property type="component" value="Unassembled WGS sequence"/>
</dbReference>
<comment type="caution">
    <text evidence="2">The sequence shown here is derived from an EMBL/GenBank/DDBJ whole genome shotgun (WGS) entry which is preliminary data.</text>
</comment>
<feature type="transmembrane region" description="Helical" evidence="1">
    <location>
        <begin position="6"/>
        <end position="27"/>
    </location>
</feature>